<evidence type="ECO:0000256" key="2">
    <source>
        <dbReference type="ARBA" id="ARBA00023002"/>
    </source>
</evidence>
<dbReference type="InterPro" id="IPR002347">
    <property type="entry name" value="SDR_fam"/>
</dbReference>
<dbReference type="AlphaFoldDB" id="A0AAU7AZC5"/>
<dbReference type="EC" id="1.1.1.100" evidence="4"/>
<evidence type="ECO:0000313" key="4">
    <source>
        <dbReference type="EMBL" id="XAY06756.1"/>
    </source>
</evidence>
<dbReference type="PRINTS" id="PR00080">
    <property type="entry name" value="SDRFAMILY"/>
</dbReference>
<dbReference type="RefSeq" id="WP_354697974.1">
    <property type="nucleotide sequence ID" value="NZ_CP114014.1"/>
</dbReference>
<dbReference type="PANTHER" id="PTHR42879">
    <property type="entry name" value="3-OXOACYL-(ACYL-CARRIER-PROTEIN) REDUCTASE"/>
    <property type="match status" value="1"/>
</dbReference>
<dbReference type="KEGG" id="parq:DSM112329_03633"/>
<gene>
    <name evidence="4" type="primary">fabG_11</name>
    <name evidence="4" type="ORF">DSM112329_03633</name>
</gene>
<dbReference type="GO" id="GO:0004316">
    <property type="term" value="F:3-oxoacyl-[acyl-carrier-protein] reductase (NADPH) activity"/>
    <property type="evidence" value="ECO:0007669"/>
    <property type="project" value="UniProtKB-EC"/>
</dbReference>
<evidence type="ECO:0000256" key="1">
    <source>
        <dbReference type="ARBA" id="ARBA00006484"/>
    </source>
</evidence>
<dbReference type="SUPFAM" id="SSF51735">
    <property type="entry name" value="NAD(P)-binding Rossmann-fold domains"/>
    <property type="match status" value="1"/>
</dbReference>
<keyword evidence="2 4" id="KW-0560">Oxidoreductase</keyword>
<proteinExistence type="inferred from homology"/>
<feature type="domain" description="Ketoreductase" evidence="3">
    <location>
        <begin position="13"/>
        <end position="226"/>
    </location>
</feature>
<dbReference type="Gene3D" id="3.40.50.720">
    <property type="entry name" value="NAD(P)-binding Rossmann-like Domain"/>
    <property type="match status" value="1"/>
</dbReference>
<dbReference type="PANTHER" id="PTHR42879:SF2">
    <property type="entry name" value="3-OXOACYL-[ACYL-CARRIER-PROTEIN] REDUCTASE FABG"/>
    <property type="match status" value="1"/>
</dbReference>
<dbReference type="SMART" id="SM00822">
    <property type="entry name" value="PKS_KR"/>
    <property type="match status" value="1"/>
</dbReference>
<reference evidence="4" key="1">
    <citation type="submission" date="2022-12" db="EMBL/GenBank/DDBJ databases">
        <title>Paraconexibacter alkalitolerans sp. nov. and Baekduia alba sp. nov., isolated from soil and emended description of the genera Paraconexibacter (Chun et al., 2020) and Baekduia (An et al., 2020).</title>
        <authorList>
            <person name="Vieira S."/>
            <person name="Huber K.J."/>
            <person name="Geppert A."/>
            <person name="Wolf J."/>
            <person name="Neumann-Schaal M."/>
            <person name="Muesken M."/>
            <person name="Overmann J."/>
        </authorList>
    </citation>
    <scope>NUCLEOTIDE SEQUENCE</scope>
    <source>
        <strain evidence="4">AEG42_29</strain>
    </source>
</reference>
<dbReference type="InterPro" id="IPR050259">
    <property type="entry name" value="SDR"/>
</dbReference>
<dbReference type="InterPro" id="IPR036291">
    <property type="entry name" value="NAD(P)-bd_dom_sf"/>
</dbReference>
<sequence length="254" mass="25528">MPDSTEGRPLAGKVALVTGASRGIGRAIALRLAADGAAVAVNYATSPDRADDVVAAIAAAGGRAVAVRADVGDPEAVDRLFDVVERDLGRVDVLVNNAGIHRGGRIDALAIADFDAVVRTSLGATFLCARRAVPLMRAAGWGRIVSISSPAAVRAFPGDVAYGAAKAAQLGLTRCLAAEVAGDGITVNAVLPGFVETDMTASLSDRSRAHIARSIPVGRSADPAEIAAGVAFLAAPASAYITGTVLPVDGGIVL</sequence>
<dbReference type="EMBL" id="CP114014">
    <property type="protein sequence ID" value="XAY06756.1"/>
    <property type="molecule type" value="Genomic_DNA"/>
</dbReference>
<protein>
    <submittedName>
        <fullName evidence="4">3-oxoacyl-[acyl-carrier-protein] reductase</fullName>
        <ecNumber evidence="4">1.1.1.100</ecNumber>
    </submittedName>
</protein>
<dbReference type="PRINTS" id="PR00081">
    <property type="entry name" value="GDHRDH"/>
</dbReference>
<dbReference type="Pfam" id="PF13561">
    <property type="entry name" value="adh_short_C2"/>
    <property type="match status" value="1"/>
</dbReference>
<name>A0AAU7AZC5_9ACTN</name>
<organism evidence="4">
    <name type="scientific">Paraconexibacter sp. AEG42_29</name>
    <dbReference type="NCBI Taxonomy" id="2997339"/>
    <lineage>
        <taxon>Bacteria</taxon>
        <taxon>Bacillati</taxon>
        <taxon>Actinomycetota</taxon>
        <taxon>Thermoleophilia</taxon>
        <taxon>Solirubrobacterales</taxon>
        <taxon>Paraconexibacteraceae</taxon>
        <taxon>Paraconexibacter</taxon>
    </lineage>
</organism>
<dbReference type="InterPro" id="IPR057326">
    <property type="entry name" value="KR_dom"/>
</dbReference>
<dbReference type="FunFam" id="3.40.50.720:FF:000173">
    <property type="entry name" value="3-oxoacyl-[acyl-carrier protein] reductase"/>
    <property type="match status" value="1"/>
</dbReference>
<dbReference type="NCBIfam" id="NF009466">
    <property type="entry name" value="PRK12826.1-2"/>
    <property type="match status" value="1"/>
</dbReference>
<evidence type="ECO:0000259" key="3">
    <source>
        <dbReference type="SMART" id="SM00822"/>
    </source>
</evidence>
<accession>A0AAU7AZC5</accession>
<comment type="similarity">
    <text evidence="1">Belongs to the short-chain dehydrogenases/reductases (SDR) family.</text>
</comment>